<proteinExistence type="predicted"/>
<evidence type="ECO:0000256" key="1">
    <source>
        <dbReference type="ARBA" id="ARBA00004123"/>
    </source>
</evidence>
<feature type="non-terminal residue" evidence="6">
    <location>
        <position position="1"/>
    </location>
</feature>
<reference evidence="6 7" key="1">
    <citation type="submission" date="2018-10" db="EMBL/GenBank/DDBJ databases">
        <title>Fifty Aureobasidium pullulans genomes reveal a recombining polyextremotolerant generalist.</title>
        <authorList>
            <person name="Gostincar C."/>
            <person name="Turk M."/>
            <person name="Zajc J."/>
            <person name="Gunde-Cimerman N."/>
        </authorList>
    </citation>
    <scope>NUCLEOTIDE SEQUENCE [LARGE SCALE GENOMIC DNA]</scope>
    <source>
        <strain evidence="6 7">EXF-3863</strain>
    </source>
</reference>
<dbReference type="InterPro" id="IPR012337">
    <property type="entry name" value="RNaseH-like_sf"/>
</dbReference>
<dbReference type="SUPFAM" id="SSF53098">
    <property type="entry name" value="Ribonuclease H-like"/>
    <property type="match status" value="1"/>
</dbReference>
<keyword evidence="3" id="KW-0863">Zinc-finger</keyword>
<dbReference type="AlphaFoldDB" id="A0A4S9S070"/>
<keyword evidence="2" id="KW-0479">Metal-binding</keyword>
<organism evidence="6 7">
    <name type="scientific">Aureobasidium pullulans</name>
    <name type="common">Black yeast</name>
    <name type="synonym">Pullularia pullulans</name>
    <dbReference type="NCBI Taxonomy" id="5580"/>
    <lineage>
        <taxon>Eukaryota</taxon>
        <taxon>Fungi</taxon>
        <taxon>Dikarya</taxon>
        <taxon>Ascomycota</taxon>
        <taxon>Pezizomycotina</taxon>
        <taxon>Dothideomycetes</taxon>
        <taxon>Dothideomycetidae</taxon>
        <taxon>Dothideales</taxon>
        <taxon>Saccotheciaceae</taxon>
        <taxon>Aureobasidium</taxon>
    </lineage>
</organism>
<dbReference type="PANTHER" id="PTHR46481:SF10">
    <property type="entry name" value="ZINC FINGER BED DOMAIN-CONTAINING PROTEIN 39"/>
    <property type="match status" value="1"/>
</dbReference>
<name>A0A4S9S070_AURPU</name>
<evidence type="ECO:0000256" key="2">
    <source>
        <dbReference type="ARBA" id="ARBA00022723"/>
    </source>
</evidence>
<accession>A0A4S9S070</accession>
<evidence type="ECO:0000313" key="6">
    <source>
        <dbReference type="EMBL" id="THZ04154.1"/>
    </source>
</evidence>
<keyword evidence="5" id="KW-0539">Nucleus</keyword>
<dbReference type="PANTHER" id="PTHR46481">
    <property type="entry name" value="ZINC FINGER BED DOMAIN-CONTAINING PROTEIN 4"/>
    <property type="match status" value="1"/>
</dbReference>
<dbReference type="GO" id="GO:0008270">
    <property type="term" value="F:zinc ion binding"/>
    <property type="evidence" value="ECO:0007669"/>
    <property type="project" value="UniProtKB-KW"/>
</dbReference>
<evidence type="ECO:0000313" key="7">
    <source>
        <dbReference type="Proteomes" id="UP000308005"/>
    </source>
</evidence>
<evidence type="ECO:0000256" key="3">
    <source>
        <dbReference type="ARBA" id="ARBA00022771"/>
    </source>
</evidence>
<evidence type="ECO:0000256" key="5">
    <source>
        <dbReference type="ARBA" id="ARBA00023242"/>
    </source>
</evidence>
<dbReference type="InterPro" id="IPR052035">
    <property type="entry name" value="ZnF_BED_domain_contain"/>
</dbReference>
<sequence>RAFCAITAHFCDSKGEFRTLLLGLPHQAGRHTGVNIAPTISAIVQTFGLEQKLGWFVCENASNDDTCIEALGSEFEFDHLERRIRFIGYVINLFARFLLFGKDLEALDEKLTQADDIGLWRKRGPLGKIHNTFTWIRASPRRREQVRNYQIHHPLIDEGTVEEKPSTLELIADNNTRWNSFFICFEERFYREIQLETLSKKSIADGMPSVLDDTLRSEDWQMLKNYLEFSQPLEEATKILRGHGKGGTYGVIWQEIPVMGGY</sequence>
<evidence type="ECO:0000256" key="4">
    <source>
        <dbReference type="ARBA" id="ARBA00022833"/>
    </source>
</evidence>
<comment type="subcellular location">
    <subcellularLocation>
        <location evidence="1">Nucleus</location>
    </subcellularLocation>
</comment>
<protein>
    <submittedName>
        <fullName evidence="6">Uncharacterized protein</fullName>
    </submittedName>
</protein>
<gene>
    <name evidence="6" type="ORF">D6C91_10566</name>
</gene>
<dbReference type="GO" id="GO:0005634">
    <property type="term" value="C:nucleus"/>
    <property type="evidence" value="ECO:0007669"/>
    <property type="project" value="UniProtKB-SubCell"/>
</dbReference>
<comment type="caution">
    <text evidence="6">The sequence shown here is derived from an EMBL/GenBank/DDBJ whole genome shotgun (WGS) entry which is preliminary data.</text>
</comment>
<dbReference type="EMBL" id="QZBM01001330">
    <property type="protein sequence ID" value="THZ04154.1"/>
    <property type="molecule type" value="Genomic_DNA"/>
</dbReference>
<keyword evidence="4" id="KW-0862">Zinc</keyword>
<dbReference type="Proteomes" id="UP000308005">
    <property type="component" value="Unassembled WGS sequence"/>
</dbReference>